<gene>
    <name evidence="1" type="ORF">Goari_002385</name>
</gene>
<evidence type="ECO:0000313" key="2">
    <source>
        <dbReference type="Proteomes" id="UP000593577"/>
    </source>
</evidence>
<dbReference type="EMBL" id="JABFAA010000011">
    <property type="protein sequence ID" value="MBA0695785.1"/>
    <property type="molecule type" value="Genomic_DNA"/>
</dbReference>
<proteinExistence type="predicted"/>
<dbReference type="AlphaFoldDB" id="A0A7J8Y883"/>
<evidence type="ECO:0000313" key="1">
    <source>
        <dbReference type="EMBL" id="MBA0695785.1"/>
    </source>
</evidence>
<protein>
    <submittedName>
        <fullName evidence="1">Uncharacterized protein</fullName>
    </submittedName>
</protein>
<organism evidence="1 2">
    <name type="scientific">Gossypium aridum</name>
    <name type="common">American cotton</name>
    <name type="synonym">Erioxylum aridum</name>
    <dbReference type="NCBI Taxonomy" id="34290"/>
    <lineage>
        <taxon>Eukaryota</taxon>
        <taxon>Viridiplantae</taxon>
        <taxon>Streptophyta</taxon>
        <taxon>Embryophyta</taxon>
        <taxon>Tracheophyta</taxon>
        <taxon>Spermatophyta</taxon>
        <taxon>Magnoliopsida</taxon>
        <taxon>eudicotyledons</taxon>
        <taxon>Gunneridae</taxon>
        <taxon>Pentapetalae</taxon>
        <taxon>rosids</taxon>
        <taxon>malvids</taxon>
        <taxon>Malvales</taxon>
        <taxon>Malvaceae</taxon>
        <taxon>Malvoideae</taxon>
        <taxon>Gossypium</taxon>
    </lineage>
</organism>
<feature type="non-terminal residue" evidence="1">
    <location>
        <position position="19"/>
    </location>
</feature>
<reference evidence="1 2" key="1">
    <citation type="journal article" date="2019" name="Genome Biol. Evol.">
        <title>Insights into the evolution of the New World diploid cottons (Gossypium, subgenus Houzingenia) based on genome sequencing.</title>
        <authorList>
            <person name="Grover C.E."/>
            <person name="Arick M.A. 2nd"/>
            <person name="Thrash A."/>
            <person name="Conover J.L."/>
            <person name="Sanders W.S."/>
            <person name="Peterson D.G."/>
            <person name="Frelichowski J.E."/>
            <person name="Scheffler J.A."/>
            <person name="Scheffler B.E."/>
            <person name="Wendel J.F."/>
        </authorList>
    </citation>
    <scope>NUCLEOTIDE SEQUENCE [LARGE SCALE GENOMIC DNA]</scope>
    <source>
        <strain evidence="1">185</strain>
        <tissue evidence="1">Leaf</tissue>
    </source>
</reference>
<keyword evidence="2" id="KW-1185">Reference proteome</keyword>
<accession>A0A7J8Y883</accession>
<comment type="caution">
    <text evidence="1">The sequence shown here is derived from an EMBL/GenBank/DDBJ whole genome shotgun (WGS) entry which is preliminary data.</text>
</comment>
<dbReference type="Proteomes" id="UP000593577">
    <property type="component" value="Unassembled WGS sequence"/>
</dbReference>
<sequence length="19" mass="2323">MNQHQQRNKEHTSRGTKNQ</sequence>
<name>A0A7J8Y883_GOSAI</name>